<comment type="caution">
    <text evidence="2">The sequence shown here is derived from an EMBL/GenBank/DDBJ whole genome shotgun (WGS) entry which is preliminary data.</text>
</comment>
<sequence>MNTADADDILVDDLPAPRHSRRLAVVTETYLPEVNGVAMSMARVVDGLNRRNHDVQLIRPRQSAKLTVPSSGKPAVDEVLTKGLPVPLYPNLRMGVPSKRALVKLWSLKRPDVVHIATEGPLGWSALQAAQHLALPVTSDYRTNFHAYGKHYRLGLLSKPIMGYLRKFHNRCDATMVPTESLRTLLSERGFERLSVVGRGVDAQRFDPARRSEAMRQGWGAEPGDLVMGYVGRLAPEKNLGVLLAAYEAVKVAQPRVKLVFVGDGPMRAELVARAPEAVFVGQRSGDDLAAHYAGLDLFLFPSLTETFGNVTTEAMASGCAVVAFDSAAAGELIRSGVNGWLAGPGREADFVAAVRVAASDAAARLAVADAARMTARRLDWADITARFESVLEGAIVRGACADSANAKAFRRDSVPFNVTS</sequence>
<dbReference type="Gene3D" id="3.40.50.2000">
    <property type="entry name" value="Glycogen Phosphorylase B"/>
    <property type="match status" value="2"/>
</dbReference>
<keyword evidence="3" id="KW-1185">Reference proteome</keyword>
<evidence type="ECO:0000313" key="2">
    <source>
        <dbReference type="EMBL" id="MDR7336269.1"/>
    </source>
</evidence>
<organism evidence="2 3">
    <name type="scientific">Roseateles asaccharophilus</name>
    <dbReference type="NCBI Taxonomy" id="582607"/>
    <lineage>
        <taxon>Bacteria</taxon>
        <taxon>Pseudomonadati</taxon>
        <taxon>Pseudomonadota</taxon>
        <taxon>Betaproteobacteria</taxon>
        <taxon>Burkholderiales</taxon>
        <taxon>Sphaerotilaceae</taxon>
        <taxon>Roseateles</taxon>
    </lineage>
</organism>
<gene>
    <name evidence="2" type="ORF">J2X21_005445</name>
</gene>
<dbReference type="EMBL" id="JAVDXV010000016">
    <property type="protein sequence ID" value="MDR7336269.1"/>
    <property type="molecule type" value="Genomic_DNA"/>
</dbReference>
<evidence type="ECO:0000259" key="1">
    <source>
        <dbReference type="Pfam" id="PF13439"/>
    </source>
</evidence>
<reference evidence="2 3" key="1">
    <citation type="submission" date="2023-07" db="EMBL/GenBank/DDBJ databases">
        <title>Sorghum-associated microbial communities from plants grown in Nebraska, USA.</title>
        <authorList>
            <person name="Schachtman D."/>
        </authorList>
    </citation>
    <scope>NUCLEOTIDE SEQUENCE [LARGE SCALE GENOMIC DNA]</scope>
    <source>
        <strain evidence="2 3">BE316</strain>
    </source>
</reference>
<dbReference type="Pfam" id="PF13692">
    <property type="entry name" value="Glyco_trans_1_4"/>
    <property type="match status" value="1"/>
</dbReference>
<dbReference type="PANTHER" id="PTHR45947">
    <property type="entry name" value="SULFOQUINOVOSYL TRANSFERASE SQD2"/>
    <property type="match status" value="1"/>
</dbReference>
<dbReference type="InterPro" id="IPR028098">
    <property type="entry name" value="Glyco_trans_4-like_N"/>
</dbReference>
<feature type="domain" description="Glycosyltransferase subfamily 4-like N-terminal" evidence="1">
    <location>
        <begin position="34"/>
        <end position="205"/>
    </location>
</feature>
<evidence type="ECO:0000313" key="3">
    <source>
        <dbReference type="Proteomes" id="UP001180825"/>
    </source>
</evidence>
<name>A0ABU2AGF8_9BURK</name>
<dbReference type="RefSeq" id="WP_310333273.1">
    <property type="nucleotide sequence ID" value="NZ_JAVDXV010000016.1"/>
</dbReference>
<dbReference type="InterPro" id="IPR050194">
    <property type="entry name" value="Glycosyltransferase_grp1"/>
</dbReference>
<dbReference type="CDD" id="cd03814">
    <property type="entry name" value="GT4-like"/>
    <property type="match status" value="1"/>
</dbReference>
<dbReference type="Proteomes" id="UP001180825">
    <property type="component" value="Unassembled WGS sequence"/>
</dbReference>
<dbReference type="SUPFAM" id="SSF53756">
    <property type="entry name" value="UDP-Glycosyltransferase/glycogen phosphorylase"/>
    <property type="match status" value="1"/>
</dbReference>
<dbReference type="Pfam" id="PF13439">
    <property type="entry name" value="Glyco_transf_4"/>
    <property type="match status" value="1"/>
</dbReference>
<accession>A0ABU2AGF8</accession>
<dbReference type="PANTHER" id="PTHR45947:SF3">
    <property type="entry name" value="SULFOQUINOVOSYL TRANSFERASE SQD2"/>
    <property type="match status" value="1"/>
</dbReference>
<proteinExistence type="predicted"/>
<protein>
    <submittedName>
        <fullName evidence="2">Glycosyltransferase involved in cell wall biosynthesis</fullName>
    </submittedName>
</protein>